<protein>
    <submittedName>
        <fullName evidence="2">Uncharacterized protein</fullName>
    </submittedName>
</protein>
<gene>
    <name evidence="2" type="primary">Contig16004.g17060</name>
    <name evidence="2" type="ORF">STYLEM_14731</name>
</gene>
<evidence type="ECO:0000313" key="3">
    <source>
        <dbReference type="Proteomes" id="UP000039865"/>
    </source>
</evidence>
<feature type="compositionally biased region" description="Basic and acidic residues" evidence="1">
    <location>
        <begin position="17"/>
        <end position="35"/>
    </location>
</feature>
<reference evidence="2 3" key="1">
    <citation type="submission" date="2014-06" db="EMBL/GenBank/DDBJ databases">
        <authorList>
            <person name="Swart Estienne"/>
        </authorList>
    </citation>
    <scope>NUCLEOTIDE SEQUENCE [LARGE SCALE GENOMIC DNA]</scope>
    <source>
        <strain evidence="2 3">130c</strain>
    </source>
</reference>
<dbReference type="AlphaFoldDB" id="A0A078ATS4"/>
<dbReference type="InParanoid" id="A0A078ATS4"/>
<dbReference type="EMBL" id="CCKQ01013926">
    <property type="protein sequence ID" value="CDW85649.1"/>
    <property type="molecule type" value="Genomic_DNA"/>
</dbReference>
<feature type="region of interest" description="Disordered" evidence="1">
    <location>
        <begin position="1"/>
        <end position="58"/>
    </location>
</feature>
<evidence type="ECO:0000313" key="2">
    <source>
        <dbReference type="EMBL" id="CDW85649.1"/>
    </source>
</evidence>
<feature type="compositionally biased region" description="Acidic residues" evidence="1">
    <location>
        <begin position="36"/>
        <end position="52"/>
    </location>
</feature>
<keyword evidence="3" id="KW-1185">Reference proteome</keyword>
<dbReference type="Proteomes" id="UP000039865">
    <property type="component" value="Unassembled WGS sequence"/>
</dbReference>
<name>A0A078ATS4_STYLE</name>
<proteinExistence type="predicted"/>
<sequence length="58" mass="6674">MSTKQLSTFARQITPRNNERQIDKQLDGVEQKRDSDDDSTSNDDATDDDEVLDEQKMV</sequence>
<evidence type="ECO:0000256" key="1">
    <source>
        <dbReference type="SAM" id="MobiDB-lite"/>
    </source>
</evidence>
<accession>A0A078ATS4</accession>
<organism evidence="2 3">
    <name type="scientific">Stylonychia lemnae</name>
    <name type="common">Ciliate</name>
    <dbReference type="NCBI Taxonomy" id="5949"/>
    <lineage>
        <taxon>Eukaryota</taxon>
        <taxon>Sar</taxon>
        <taxon>Alveolata</taxon>
        <taxon>Ciliophora</taxon>
        <taxon>Intramacronucleata</taxon>
        <taxon>Spirotrichea</taxon>
        <taxon>Stichotrichia</taxon>
        <taxon>Sporadotrichida</taxon>
        <taxon>Oxytrichidae</taxon>
        <taxon>Stylonychinae</taxon>
        <taxon>Stylonychia</taxon>
    </lineage>
</organism>
<feature type="compositionally biased region" description="Polar residues" evidence="1">
    <location>
        <begin position="1"/>
        <end position="16"/>
    </location>
</feature>